<dbReference type="Gene3D" id="3.40.50.720">
    <property type="entry name" value="NAD(P)-binding Rossmann-like Domain"/>
    <property type="match status" value="1"/>
</dbReference>
<dbReference type="InterPro" id="IPR049059">
    <property type="entry name" value="NAD_Glu_DH_HM1"/>
</dbReference>
<dbReference type="PANTHER" id="PTHR43403:SF1">
    <property type="entry name" value="NAD-SPECIFIC GLUTAMATE DEHYDROGENASE"/>
    <property type="match status" value="1"/>
</dbReference>
<dbReference type="RefSeq" id="WP_382422260.1">
    <property type="nucleotide sequence ID" value="NZ_JBHSCW010000004.1"/>
</dbReference>
<keyword evidence="8" id="KW-1185">Reference proteome</keyword>
<evidence type="ECO:0000313" key="7">
    <source>
        <dbReference type="EMBL" id="MFC4351915.1"/>
    </source>
</evidence>
<feature type="domain" description="NAD-specific glutamate dehydrogenase C-terminal" evidence="3">
    <location>
        <begin position="1284"/>
        <end position="1620"/>
    </location>
</feature>
<dbReference type="InterPro" id="IPR049062">
    <property type="entry name" value="NAD_Glu_DH_ACT2"/>
</dbReference>
<dbReference type="PANTHER" id="PTHR43403">
    <property type="entry name" value="NAD-SPECIFIC GLUTAMATE DEHYDROGENASE"/>
    <property type="match status" value="1"/>
</dbReference>
<evidence type="ECO:0000259" key="5">
    <source>
        <dbReference type="Pfam" id="PF21076"/>
    </source>
</evidence>
<evidence type="ECO:0000259" key="6">
    <source>
        <dbReference type="Pfam" id="PF21077"/>
    </source>
</evidence>
<sequence length="1625" mass="183826">MVTISEDQKSDLVSRTLSAFEKKLKNSDRAETAQQFAQAFLDDAPPEDILDETPENLAGAIASLWQFASQRQPRTAKLRLYNPQEKQHGWQSLHSALEIINDDMPFLVDSVTAALSRMDIEVYLVVHPILLVERDEEGNLLKVADPADPQNVGRPESSMLLLISEQPKARHKQIASQLESVLEDVRAAVEDWRLMRQRCWDVIKELDRDPPKLPRDEISEGIAFLEWLDDDHFTYLGFREYRFTGKGKKAVAEIDPDSGLGLLRDPEFSVFDGLRDLGQLPPDVQDWLKKPELLRITKANRHSTVHRPAHLDTIAVKTFNAKGEVTGERLFVGLFTSTAYSRSPRHIPLLRHKVDETINRAGFVPGSHNGKALLHILETFPRDELFQIHQDQLDDIALGILNLQERQRTALFVRKDPFERFVSCLIYVPRDRFDTTLRHKLQTLVAEAYGGEVSSFQTMLGDSPLARLHLMVRTQRGKVPKVDVRALEQQLAYAARSWTDSLERCLVQQYGEQRGHTLLRRYGHAFPASYQERFSEEQALQDIELIEKLHDGPAIEMDLYRPDDSDPGQLNFKVFVPDRPVPLSDVLPMLENMGLRVIGEVPYALRLGYDEKGQKTDGEQEIWIHDFELERKSSGELDVANVRAAFHEVFQLVWGGELDNDGFNRLVLAAGLTAREIRIMRAYCRYLRQTQIPFSQEYMEDTLARNATLTRQIAELFLRRFEPKAARNRKQTEKDCAKAVSEIEAGLDDVSNLDEDRILRRYLNLVLSTLRTNYFQPDESGELKRYISFKFDASMLEELPQPRPHREIFVYSPRVEGVHLRFGDVARGGLRWSDRREDFRTEVLGLVKAQQVKNAVIVPVGAKGGFVPKRLPPPEAGRDAVMNEGIECYKTFIRALLDITDNLVEGKVVPPEKVVRYDDDDPYLVVAADKGTATFSDIANGVAVDYGFWLGDAFASGGSEGYDHKEMGITARGAWESVKRHFRELGRNIQEEAFTAIGVGDMSGDVFGNGMLLSRHTRLIGAFNHLHIFVDPDPDPETSWQERKRLFDMQRSSWTDYDSKLISKGGGVFDRKAKSIPLSAEMKACFGLEKDKVTPNELVSAMLKAEADLLWFGGIGTYVKASTESQVEVGDRNNDPIRVNGKDLGVRVIGEGANLGMTQMSRIEFALAGGRLNTDAIDNSAGVDCSDHEVNIKILLGAAVEAGKLSRKRRNALLEEMTEEVAALVLRDNYLQSLSISISSRLGMRLLDRFGRFIRALEKADLLNRSLEGLPDDETLNDRATAKLGLTRPELSVLLAYAKITLYEPLVESSLPDDEWLERDLLDYFPQPLQQKYAKFAHQHRLRREILATQLTNEVINRQGITFVFEMMERTGESPEQVLRAFVAARDSLALPSLWAQIEALDNRIDTDLQAKLLTECGRLAERISLRFLREGQKPLDIRTTVENHAKGVQELYEALPGLLEEPDKGLLEEEAREYVAQGVPETLAWRVAGLKHMTPASDIMRLARESDRSVTKTASLYFDVGARFGCDWLRRAAARLPREAAWTRSAITALVDDIYDYQAYITAEVLSLSEKGRNPQEALKAWTSQRFLKVNRLDQLLGEVLNAPNPDLAMLTVANRQLKALING</sequence>
<dbReference type="InterPro" id="IPR007780">
    <property type="entry name" value="NAD_Glu_DH_bac"/>
</dbReference>
<protein>
    <submittedName>
        <fullName evidence="7">NAD-glutamate dehydrogenase</fullName>
    </submittedName>
</protein>
<gene>
    <name evidence="7" type="ORF">ACFOW6_10215</name>
</gene>
<evidence type="ECO:0000313" key="8">
    <source>
        <dbReference type="Proteomes" id="UP001595799"/>
    </source>
</evidence>
<feature type="domain" description="NAD-glutamate dehydrogenase ACT3" evidence="6">
    <location>
        <begin position="555"/>
        <end position="641"/>
    </location>
</feature>
<dbReference type="Pfam" id="PF21074">
    <property type="entry name" value="GDH_C"/>
    <property type="match status" value="1"/>
</dbReference>
<dbReference type="InterPro" id="IPR024727">
    <property type="entry name" value="NAD_Glu_DH_N_ACT1"/>
</dbReference>
<evidence type="ECO:0000259" key="2">
    <source>
        <dbReference type="Pfam" id="PF05088"/>
    </source>
</evidence>
<dbReference type="Pfam" id="PF05088">
    <property type="entry name" value="Bac_GDH_CD"/>
    <property type="match status" value="1"/>
</dbReference>
<evidence type="ECO:0000259" key="4">
    <source>
        <dbReference type="Pfam" id="PF21075"/>
    </source>
</evidence>
<organism evidence="7 8">
    <name type="scientific">Fodinicurvata halophila</name>
    <dbReference type="NCBI Taxonomy" id="1419723"/>
    <lineage>
        <taxon>Bacteria</taxon>
        <taxon>Pseudomonadati</taxon>
        <taxon>Pseudomonadota</taxon>
        <taxon>Alphaproteobacteria</taxon>
        <taxon>Rhodospirillales</taxon>
        <taxon>Rhodovibrionaceae</taxon>
        <taxon>Fodinicurvata</taxon>
    </lineage>
</organism>
<dbReference type="Proteomes" id="UP001595799">
    <property type="component" value="Unassembled WGS sequence"/>
</dbReference>
<dbReference type="InterPro" id="IPR049058">
    <property type="entry name" value="NAD_Glu_DH_HM2"/>
</dbReference>
<dbReference type="Pfam" id="PF21079">
    <property type="entry name" value="GDH_HM2"/>
    <property type="match status" value="1"/>
</dbReference>
<dbReference type="Pfam" id="PF21075">
    <property type="entry name" value="GDH_ACT1"/>
    <property type="match status" value="1"/>
</dbReference>
<dbReference type="InterPro" id="IPR036291">
    <property type="entry name" value="NAD(P)-bd_dom_sf"/>
</dbReference>
<evidence type="ECO:0000259" key="3">
    <source>
        <dbReference type="Pfam" id="PF21074"/>
    </source>
</evidence>
<reference evidence="8" key="1">
    <citation type="journal article" date="2019" name="Int. J. Syst. Evol. Microbiol.">
        <title>The Global Catalogue of Microorganisms (GCM) 10K type strain sequencing project: providing services to taxonomists for standard genome sequencing and annotation.</title>
        <authorList>
            <consortium name="The Broad Institute Genomics Platform"/>
            <consortium name="The Broad Institute Genome Sequencing Center for Infectious Disease"/>
            <person name="Wu L."/>
            <person name="Ma J."/>
        </authorList>
    </citation>
    <scope>NUCLEOTIDE SEQUENCE [LARGE SCALE GENOMIC DNA]</scope>
    <source>
        <strain evidence="8">CECT 8472</strain>
    </source>
</reference>
<dbReference type="InterPro" id="IPR046346">
    <property type="entry name" value="Aminoacid_DH-like_N_sf"/>
</dbReference>
<feature type="domain" description="NAD-glutamate dehydrogenase catalytic" evidence="2">
    <location>
        <begin position="742"/>
        <end position="1238"/>
    </location>
</feature>
<evidence type="ECO:0000256" key="1">
    <source>
        <dbReference type="ARBA" id="ARBA00023002"/>
    </source>
</evidence>
<dbReference type="InterPro" id="IPR048381">
    <property type="entry name" value="GDH_C"/>
</dbReference>
<comment type="caution">
    <text evidence="7">The sequence shown here is derived from an EMBL/GenBank/DDBJ whole genome shotgun (WGS) entry which is preliminary data.</text>
</comment>
<dbReference type="Pfam" id="PF21073">
    <property type="entry name" value="GDH_HM1"/>
    <property type="match status" value="1"/>
</dbReference>
<dbReference type="Pfam" id="PF21077">
    <property type="entry name" value="GDH_ACT3"/>
    <property type="match status" value="1"/>
</dbReference>
<dbReference type="SUPFAM" id="SSF53223">
    <property type="entry name" value="Aminoacid dehydrogenase-like, N-terminal domain"/>
    <property type="match status" value="1"/>
</dbReference>
<dbReference type="EMBL" id="JBHSCW010000004">
    <property type="protein sequence ID" value="MFC4351915.1"/>
    <property type="molecule type" value="Genomic_DNA"/>
</dbReference>
<feature type="domain" description="NAD-glutamate dehydrogenase N-terminal ACT1" evidence="4">
    <location>
        <begin position="36"/>
        <end position="178"/>
    </location>
</feature>
<feature type="domain" description="NAD-glutamate dehydrogenase ACT2" evidence="5">
    <location>
        <begin position="411"/>
        <end position="499"/>
    </location>
</feature>
<dbReference type="SUPFAM" id="SSF51735">
    <property type="entry name" value="NAD(P)-binding Rossmann-fold domains"/>
    <property type="match status" value="1"/>
</dbReference>
<dbReference type="PIRSF" id="PIRSF036761">
    <property type="entry name" value="GDH_Mll4104"/>
    <property type="match status" value="1"/>
</dbReference>
<dbReference type="InterPro" id="IPR049064">
    <property type="entry name" value="NAD_Glu_DH_ACT3"/>
</dbReference>
<dbReference type="InterPro" id="IPR049056">
    <property type="entry name" value="NAD_Glu_DH_HM3"/>
</dbReference>
<dbReference type="Pfam" id="PF21076">
    <property type="entry name" value="GDH_ACT2"/>
    <property type="match status" value="1"/>
</dbReference>
<dbReference type="Pfam" id="PF21078">
    <property type="entry name" value="GDH_HM3"/>
    <property type="match status" value="1"/>
</dbReference>
<name>A0ABV8ULZ1_9PROT</name>
<proteinExistence type="predicted"/>
<keyword evidence="1" id="KW-0560">Oxidoreductase</keyword>
<dbReference type="InterPro" id="IPR028971">
    <property type="entry name" value="NAD-GDH_cat"/>
</dbReference>
<accession>A0ABV8ULZ1</accession>